<dbReference type="InterPro" id="IPR017568">
    <property type="entry name" value="3-oxoacyl-ACP_synth-2"/>
</dbReference>
<dbReference type="PIRSF" id="PIRSF000447">
    <property type="entry name" value="KAS_II"/>
    <property type="match status" value="1"/>
</dbReference>
<protein>
    <recommendedName>
        <fullName evidence="4 11">3-oxoacyl-[acyl-carrier-protein] synthase 2</fullName>
        <ecNumber evidence="3 11">2.3.1.179</ecNumber>
    </recommendedName>
</protein>
<feature type="active site" description="For beta-ketoacyl synthase activity" evidence="12">
    <location>
        <position position="163"/>
    </location>
</feature>
<evidence type="ECO:0000313" key="16">
    <source>
        <dbReference type="EMBL" id="VFK33583.1"/>
    </source>
</evidence>
<comment type="catalytic activity">
    <reaction evidence="11">
        <text>(9Z)-hexadecenoyl-[ACP] + malonyl-[ACP] + H(+) = 3-oxo-(11Z)-octadecenoyl-[ACP] + holo-[ACP] + CO2</text>
        <dbReference type="Rhea" id="RHEA:55040"/>
        <dbReference type="Rhea" id="RHEA-COMP:9623"/>
        <dbReference type="Rhea" id="RHEA-COMP:9685"/>
        <dbReference type="Rhea" id="RHEA-COMP:10800"/>
        <dbReference type="Rhea" id="RHEA-COMP:14074"/>
        <dbReference type="ChEBI" id="CHEBI:15378"/>
        <dbReference type="ChEBI" id="CHEBI:16526"/>
        <dbReference type="ChEBI" id="CHEBI:64479"/>
        <dbReference type="ChEBI" id="CHEBI:78449"/>
        <dbReference type="ChEBI" id="CHEBI:83989"/>
        <dbReference type="ChEBI" id="CHEBI:138538"/>
        <dbReference type="EC" id="2.3.1.179"/>
    </reaction>
</comment>
<dbReference type="InterPro" id="IPR014031">
    <property type="entry name" value="Ketoacyl_synth_C"/>
</dbReference>
<feature type="domain" description="Ketosynthase family 3 (KS3)" evidence="14">
    <location>
        <begin position="2"/>
        <end position="410"/>
    </location>
</feature>
<comment type="pathway">
    <text evidence="1 11">Lipid metabolism; fatty acid biosynthesis.</text>
</comment>
<dbReference type="PANTHER" id="PTHR11712:SF336">
    <property type="entry name" value="3-OXOACYL-[ACYL-CARRIER-PROTEIN] SYNTHASE, MITOCHONDRIAL"/>
    <property type="match status" value="1"/>
</dbReference>
<dbReference type="InterPro" id="IPR016039">
    <property type="entry name" value="Thiolase-like"/>
</dbReference>
<gene>
    <name evidence="15" type="ORF">BECKMB1821G_GA0114241_102734</name>
    <name evidence="17" type="ORF">BECKMB1821H_GA0114242_10492</name>
    <name evidence="16" type="ORF">BECKMB1821I_GA0114274_10491</name>
</gene>
<keyword evidence="9 11" id="KW-0275">Fatty acid biosynthesis</keyword>
<dbReference type="GO" id="GO:0004315">
    <property type="term" value="F:3-oxoacyl-[acyl-carrier-protein] synthase activity"/>
    <property type="evidence" value="ECO:0007669"/>
    <property type="project" value="UniProtKB-UniRule"/>
</dbReference>
<dbReference type="Gene3D" id="3.40.47.10">
    <property type="match status" value="1"/>
</dbReference>
<evidence type="ECO:0000313" key="17">
    <source>
        <dbReference type="EMBL" id="VFK76264.1"/>
    </source>
</evidence>
<keyword evidence="8" id="KW-0443">Lipid metabolism</keyword>
<dbReference type="InterPro" id="IPR018201">
    <property type="entry name" value="Ketoacyl_synth_AS"/>
</dbReference>
<dbReference type="PANTHER" id="PTHR11712">
    <property type="entry name" value="POLYKETIDE SYNTHASE-RELATED"/>
    <property type="match status" value="1"/>
</dbReference>
<evidence type="ECO:0000256" key="2">
    <source>
        <dbReference type="ARBA" id="ARBA00008467"/>
    </source>
</evidence>
<comment type="similarity">
    <text evidence="2 11 13">Belongs to the thiolase-like superfamily. Beta-ketoacyl-ACP synthases family.</text>
</comment>
<accession>A0A450XDM1</accession>
<dbReference type="EC" id="2.3.1.179" evidence="3 11"/>
<dbReference type="NCBIfam" id="NF005589">
    <property type="entry name" value="PRK07314.1"/>
    <property type="match status" value="1"/>
</dbReference>
<comment type="catalytic activity">
    <reaction evidence="11">
        <text>a fatty acyl-[ACP] + malonyl-[ACP] + H(+) = a 3-oxoacyl-[ACP] + holo-[ACP] + CO2</text>
        <dbReference type="Rhea" id="RHEA:22836"/>
        <dbReference type="Rhea" id="RHEA-COMP:9623"/>
        <dbReference type="Rhea" id="RHEA-COMP:9685"/>
        <dbReference type="Rhea" id="RHEA-COMP:9916"/>
        <dbReference type="Rhea" id="RHEA-COMP:14125"/>
        <dbReference type="ChEBI" id="CHEBI:15378"/>
        <dbReference type="ChEBI" id="CHEBI:16526"/>
        <dbReference type="ChEBI" id="CHEBI:64479"/>
        <dbReference type="ChEBI" id="CHEBI:78449"/>
        <dbReference type="ChEBI" id="CHEBI:78776"/>
        <dbReference type="ChEBI" id="CHEBI:138651"/>
    </reaction>
</comment>
<evidence type="ECO:0000259" key="14">
    <source>
        <dbReference type="PROSITE" id="PS52004"/>
    </source>
</evidence>
<dbReference type="SMART" id="SM00825">
    <property type="entry name" value="PKS_KS"/>
    <property type="match status" value="1"/>
</dbReference>
<dbReference type="AlphaFoldDB" id="A0A450XDM1"/>
<proteinExistence type="inferred from homology"/>
<dbReference type="GO" id="GO:0005829">
    <property type="term" value="C:cytosol"/>
    <property type="evidence" value="ECO:0007669"/>
    <property type="project" value="TreeGrafter"/>
</dbReference>
<organism evidence="15">
    <name type="scientific">Candidatus Kentrum sp. MB</name>
    <dbReference type="NCBI Taxonomy" id="2138164"/>
    <lineage>
        <taxon>Bacteria</taxon>
        <taxon>Pseudomonadati</taxon>
        <taxon>Pseudomonadota</taxon>
        <taxon>Gammaproteobacteria</taxon>
        <taxon>Candidatus Kentrum</taxon>
    </lineage>
</organism>
<comment type="function">
    <text evidence="11">Involved in the type II fatty acid elongation cycle. Catalyzes the elongation of a wide range of acyl-ACP by the addition of two carbons from malonyl-ACP to an acyl acceptor. Can efficiently catalyze the conversion of palmitoleoyl-ACP (cis-hexadec-9-enoyl-ACP) to cis-vaccenoyl-ACP (cis-octadec-11-enoyl-ACP), an essential step in the thermal regulation of fatty acid composition.</text>
</comment>
<dbReference type="EMBL" id="CAADGH010000049">
    <property type="protein sequence ID" value="VFK76264.1"/>
    <property type="molecule type" value="Genomic_DNA"/>
</dbReference>
<evidence type="ECO:0000256" key="6">
    <source>
        <dbReference type="ARBA" id="ARBA00022679"/>
    </source>
</evidence>
<evidence type="ECO:0000256" key="8">
    <source>
        <dbReference type="ARBA" id="ARBA00023098"/>
    </source>
</evidence>
<dbReference type="FunFam" id="3.40.47.10:FF:000009">
    <property type="entry name" value="3-oxoacyl-[acyl-carrier-protein] synthase 2"/>
    <property type="match status" value="1"/>
</dbReference>
<dbReference type="EMBL" id="CAADFQ010000049">
    <property type="protein sequence ID" value="VFK33583.1"/>
    <property type="molecule type" value="Genomic_DNA"/>
</dbReference>
<evidence type="ECO:0000256" key="3">
    <source>
        <dbReference type="ARBA" id="ARBA00012356"/>
    </source>
</evidence>
<sequence length="412" mass="43673">MRRRVVVTGLGMVTPVGNNVKDSWENILRGKSGISVVEEFNTSEFPSRIGGRVRDLDLSPYISAKESRKMDPFIHYGLVASIEAIDDAGLTITDDNSERVGIAIGSGIGGLRGFEKGYSAYLEGGPRKVSPFLVPSIIINMVAGNLSIRYGIKGPNYGISTACSTGIHNIGNAAHMIERGDVDVMIAGGAEMGTCPTDFCGFAAARALSTRNDEPEKASRPWDKDRDGFVLSDGAGVIVLEALDIAKARGANIYAEVAGFAMNADAFHITLPPDNAGGAKRCMELCLKDAKMNPEDIAYINAHGTSTPAGDVAETRAIKAAFGDHAYQLAVSSTKSMVGHMLGAAGSVEVIYNVLALRDQVAPPTINLDNPGDECDLDYVPKVAREMKMEANLSNSFGFGGTNGTLILKKHV</sequence>
<evidence type="ECO:0000256" key="13">
    <source>
        <dbReference type="RuleBase" id="RU003694"/>
    </source>
</evidence>
<dbReference type="PROSITE" id="PS52004">
    <property type="entry name" value="KS3_2"/>
    <property type="match status" value="1"/>
</dbReference>
<evidence type="ECO:0000256" key="10">
    <source>
        <dbReference type="ARBA" id="ARBA00023315"/>
    </source>
</evidence>
<dbReference type="NCBIfam" id="TIGR03150">
    <property type="entry name" value="fabF"/>
    <property type="match status" value="1"/>
</dbReference>
<keyword evidence="6 11" id="KW-0808">Transferase</keyword>
<dbReference type="InterPro" id="IPR000794">
    <property type="entry name" value="Beta-ketoacyl_synthase"/>
</dbReference>
<dbReference type="PROSITE" id="PS00606">
    <property type="entry name" value="KS3_1"/>
    <property type="match status" value="1"/>
</dbReference>
<keyword evidence="10 11" id="KW-0012">Acyltransferase</keyword>
<keyword evidence="5 11" id="KW-0444">Lipid biosynthesis</keyword>
<evidence type="ECO:0000256" key="7">
    <source>
        <dbReference type="ARBA" id="ARBA00022832"/>
    </source>
</evidence>
<evidence type="ECO:0000256" key="9">
    <source>
        <dbReference type="ARBA" id="ARBA00023160"/>
    </source>
</evidence>
<dbReference type="SUPFAM" id="SSF53901">
    <property type="entry name" value="Thiolase-like"/>
    <property type="match status" value="2"/>
</dbReference>
<dbReference type="GO" id="GO:0006633">
    <property type="term" value="P:fatty acid biosynthetic process"/>
    <property type="evidence" value="ECO:0007669"/>
    <property type="project" value="UniProtKB-UniRule"/>
</dbReference>
<dbReference type="Pfam" id="PF02801">
    <property type="entry name" value="Ketoacyl-synt_C"/>
    <property type="match status" value="1"/>
</dbReference>
<dbReference type="Pfam" id="PF00109">
    <property type="entry name" value="ketoacyl-synt"/>
    <property type="match status" value="1"/>
</dbReference>
<dbReference type="InterPro" id="IPR014030">
    <property type="entry name" value="Ketoacyl_synth_N"/>
</dbReference>
<evidence type="ECO:0000256" key="1">
    <source>
        <dbReference type="ARBA" id="ARBA00005194"/>
    </source>
</evidence>
<evidence type="ECO:0000256" key="11">
    <source>
        <dbReference type="PIRNR" id="PIRNR000447"/>
    </source>
</evidence>
<dbReference type="InterPro" id="IPR020841">
    <property type="entry name" value="PKS_Beta-ketoAc_synthase_dom"/>
</dbReference>
<keyword evidence="7" id="KW-0276">Fatty acid metabolism</keyword>
<evidence type="ECO:0000256" key="5">
    <source>
        <dbReference type="ARBA" id="ARBA00022516"/>
    </source>
</evidence>
<dbReference type="CDD" id="cd00834">
    <property type="entry name" value="KAS_I_II"/>
    <property type="match status" value="1"/>
</dbReference>
<evidence type="ECO:0000313" key="15">
    <source>
        <dbReference type="EMBL" id="VFK27380.1"/>
    </source>
</evidence>
<dbReference type="UniPathway" id="UPA00094"/>
<name>A0A450XDM1_9GAMM</name>
<evidence type="ECO:0000256" key="12">
    <source>
        <dbReference type="PIRSR" id="PIRSR000447-1"/>
    </source>
</evidence>
<dbReference type="EMBL" id="CAADFO010000027">
    <property type="protein sequence ID" value="VFK27380.1"/>
    <property type="molecule type" value="Genomic_DNA"/>
</dbReference>
<evidence type="ECO:0000256" key="4">
    <source>
        <dbReference type="ARBA" id="ARBA00014657"/>
    </source>
</evidence>
<reference evidence="15" key="1">
    <citation type="submission" date="2019-02" db="EMBL/GenBank/DDBJ databases">
        <authorList>
            <person name="Gruber-Vodicka R. H."/>
            <person name="Seah K. B. B."/>
        </authorList>
    </citation>
    <scope>NUCLEOTIDE SEQUENCE</scope>
    <source>
        <strain evidence="15">BECK_BZ197</strain>
        <strain evidence="17">BECK_BZ198</strain>
        <strain evidence="16">BECK_BZ199</strain>
    </source>
</reference>